<keyword evidence="3" id="KW-0731">Sigma factor</keyword>
<evidence type="ECO:0000256" key="4">
    <source>
        <dbReference type="ARBA" id="ARBA00023125"/>
    </source>
</evidence>
<keyword evidence="9" id="KW-1185">Reference proteome</keyword>
<dbReference type="Pfam" id="PF04542">
    <property type="entry name" value="Sigma70_r2"/>
    <property type="match status" value="1"/>
</dbReference>
<dbReference type="InterPro" id="IPR007627">
    <property type="entry name" value="RNA_pol_sigma70_r2"/>
</dbReference>
<evidence type="ECO:0000256" key="2">
    <source>
        <dbReference type="ARBA" id="ARBA00023015"/>
    </source>
</evidence>
<dbReference type="OrthoDB" id="3777963at2"/>
<accession>A0A2R4T7S5</accession>
<feature type="domain" description="RNA polymerase sigma factor 70 region 4 type 2" evidence="7">
    <location>
        <begin position="100"/>
        <end position="151"/>
    </location>
</feature>
<dbReference type="GO" id="GO:0003677">
    <property type="term" value="F:DNA binding"/>
    <property type="evidence" value="ECO:0007669"/>
    <property type="project" value="UniProtKB-KW"/>
</dbReference>
<evidence type="ECO:0000256" key="1">
    <source>
        <dbReference type="ARBA" id="ARBA00010641"/>
    </source>
</evidence>
<dbReference type="KEGG" id="slk:SLUN_25950"/>
<dbReference type="InterPro" id="IPR013325">
    <property type="entry name" value="RNA_pol_sigma_r2"/>
</dbReference>
<comment type="similarity">
    <text evidence="1">Belongs to the sigma-70 factor family. ECF subfamily.</text>
</comment>
<dbReference type="NCBIfam" id="TIGR02937">
    <property type="entry name" value="sigma70-ECF"/>
    <property type="match status" value="1"/>
</dbReference>
<evidence type="ECO:0000259" key="6">
    <source>
        <dbReference type="Pfam" id="PF04542"/>
    </source>
</evidence>
<dbReference type="PANTHER" id="PTHR43133">
    <property type="entry name" value="RNA POLYMERASE ECF-TYPE SIGMA FACTO"/>
    <property type="match status" value="1"/>
</dbReference>
<protein>
    <submittedName>
        <fullName evidence="8">SigE family RNA polymerase sigma factor</fullName>
    </submittedName>
</protein>
<dbReference type="GeneID" id="55658698"/>
<evidence type="ECO:0000256" key="5">
    <source>
        <dbReference type="ARBA" id="ARBA00023163"/>
    </source>
</evidence>
<name>A0A2R4T7S5_9ACTN</name>
<sequence>MPTQSQEFDAFYAATAKRVVATVYAITGDLAEAEDAVQEAYVRAWQRWDRLTREGDPLPWVRTVAVRLAISTWRRTRNRLLAHRRHGPQDDSPELSADRVALIGALRELTPDQRQVVVLHHLLDLPVEQVARETGASSGAVRTRLSRARKILGERLADATVPSEGVVSHG</sequence>
<dbReference type="InterPro" id="IPR013324">
    <property type="entry name" value="RNA_pol_sigma_r3/r4-like"/>
</dbReference>
<dbReference type="InterPro" id="IPR036388">
    <property type="entry name" value="WH-like_DNA-bd_sf"/>
</dbReference>
<dbReference type="RefSeq" id="WP_108152205.1">
    <property type="nucleotide sequence ID" value="NZ_CP026304.1"/>
</dbReference>
<dbReference type="EMBL" id="CP026304">
    <property type="protein sequence ID" value="AVZ75121.1"/>
    <property type="molecule type" value="Genomic_DNA"/>
</dbReference>
<feature type="domain" description="RNA polymerase sigma-70 region 2" evidence="6">
    <location>
        <begin position="12"/>
        <end position="77"/>
    </location>
</feature>
<dbReference type="CDD" id="cd06171">
    <property type="entry name" value="Sigma70_r4"/>
    <property type="match status" value="1"/>
</dbReference>
<organism evidence="8 9">
    <name type="scientific">Streptomyces lunaelactis</name>
    <dbReference type="NCBI Taxonomy" id="1535768"/>
    <lineage>
        <taxon>Bacteria</taxon>
        <taxon>Bacillati</taxon>
        <taxon>Actinomycetota</taxon>
        <taxon>Actinomycetes</taxon>
        <taxon>Kitasatosporales</taxon>
        <taxon>Streptomycetaceae</taxon>
        <taxon>Streptomyces</taxon>
    </lineage>
</organism>
<dbReference type="NCBIfam" id="TIGR02983">
    <property type="entry name" value="SigE-fam_strep"/>
    <property type="match status" value="1"/>
</dbReference>
<dbReference type="SUPFAM" id="SSF88659">
    <property type="entry name" value="Sigma3 and sigma4 domains of RNA polymerase sigma factors"/>
    <property type="match status" value="1"/>
</dbReference>
<evidence type="ECO:0000259" key="7">
    <source>
        <dbReference type="Pfam" id="PF08281"/>
    </source>
</evidence>
<keyword evidence="2" id="KW-0805">Transcription regulation</keyword>
<dbReference type="InterPro" id="IPR039425">
    <property type="entry name" value="RNA_pol_sigma-70-like"/>
</dbReference>
<evidence type="ECO:0000313" key="9">
    <source>
        <dbReference type="Proteomes" id="UP000244201"/>
    </source>
</evidence>
<dbReference type="Proteomes" id="UP000244201">
    <property type="component" value="Chromosome"/>
</dbReference>
<dbReference type="GO" id="GO:0006352">
    <property type="term" value="P:DNA-templated transcription initiation"/>
    <property type="evidence" value="ECO:0007669"/>
    <property type="project" value="InterPro"/>
</dbReference>
<dbReference type="SUPFAM" id="SSF88946">
    <property type="entry name" value="Sigma2 domain of RNA polymerase sigma factors"/>
    <property type="match status" value="1"/>
</dbReference>
<dbReference type="InterPro" id="IPR013249">
    <property type="entry name" value="RNA_pol_sigma70_r4_t2"/>
</dbReference>
<reference evidence="8 9" key="1">
    <citation type="submission" date="2018-01" db="EMBL/GenBank/DDBJ databases">
        <title>Complete genome sequence of Streptomyces lunaelactis MM109T, a Ferroverdin A producer isolated from cave moonmilk deposits.</title>
        <authorList>
            <person name="Naome A."/>
            <person name="Martinet L."/>
            <person name="Maciejewska M."/>
            <person name="Anderssen S."/>
            <person name="Adam D."/>
            <person name="Tenconi E."/>
            <person name="Deflandre B."/>
            <person name="Arguelles-Arias A."/>
            <person name="Calusinska M."/>
            <person name="Copieters W."/>
            <person name="Karim L."/>
            <person name="Hanikenne M."/>
            <person name="Baurain D."/>
            <person name="van Wezel G."/>
            <person name="Smargiasso N."/>
            <person name="de Pauw E."/>
            <person name="Delfosse P."/>
            <person name="Rigali S."/>
        </authorList>
    </citation>
    <scope>NUCLEOTIDE SEQUENCE [LARGE SCALE GENOMIC DNA]</scope>
    <source>
        <strain evidence="8 9">MM109</strain>
    </source>
</reference>
<dbReference type="PANTHER" id="PTHR43133:SF50">
    <property type="entry name" value="ECF RNA POLYMERASE SIGMA FACTOR SIGM"/>
    <property type="match status" value="1"/>
</dbReference>
<proteinExistence type="inferred from homology"/>
<keyword evidence="4" id="KW-0238">DNA-binding</keyword>
<evidence type="ECO:0000256" key="3">
    <source>
        <dbReference type="ARBA" id="ARBA00023082"/>
    </source>
</evidence>
<dbReference type="GO" id="GO:0016987">
    <property type="term" value="F:sigma factor activity"/>
    <property type="evidence" value="ECO:0007669"/>
    <property type="project" value="UniProtKB-KW"/>
</dbReference>
<dbReference type="AlphaFoldDB" id="A0A2R4T7S5"/>
<gene>
    <name evidence="8" type="ORF">SLUN_25950</name>
</gene>
<dbReference type="InterPro" id="IPR014284">
    <property type="entry name" value="RNA_pol_sigma-70_dom"/>
</dbReference>
<evidence type="ECO:0000313" key="8">
    <source>
        <dbReference type="EMBL" id="AVZ75121.1"/>
    </source>
</evidence>
<dbReference type="Gene3D" id="1.10.10.10">
    <property type="entry name" value="Winged helix-like DNA-binding domain superfamily/Winged helix DNA-binding domain"/>
    <property type="match status" value="1"/>
</dbReference>
<keyword evidence="5" id="KW-0804">Transcription</keyword>
<dbReference type="Gene3D" id="1.10.1740.10">
    <property type="match status" value="1"/>
</dbReference>
<dbReference type="InterPro" id="IPR014325">
    <property type="entry name" value="RNA_pol_sigma-E_actinobac"/>
</dbReference>
<dbReference type="Pfam" id="PF08281">
    <property type="entry name" value="Sigma70_r4_2"/>
    <property type="match status" value="1"/>
</dbReference>